<dbReference type="InterPro" id="IPR053151">
    <property type="entry name" value="RNase_H-like"/>
</dbReference>
<dbReference type="GO" id="GO:0003676">
    <property type="term" value="F:nucleic acid binding"/>
    <property type="evidence" value="ECO:0007669"/>
    <property type="project" value="InterPro"/>
</dbReference>
<feature type="non-terminal residue" evidence="2">
    <location>
        <position position="1"/>
    </location>
</feature>
<dbReference type="InterPro" id="IPR002156">
    <property type="entry name" value="RNaseH_domain"/>
</dbReference>
<evidence type="ECO:0000313" key="3">
    <source>
        <dbReference type="Proteomes" id="UP000075243"/>
    </source>
</evidence>
<dbReference type="AlphaFoldDB" id="A0A151RV64"/>
<accession>A0A151RV64</accession>
<name>A0A151RV64_CAJCA</name>
<protein>
    <recommendedName>
        <fullName evidence="1">RNase H type-1 domain-containing protein</fullName>
    </recommendedName>
</protein>
<dbReference type="GO" id="GO:0004523">
    <property type="term" value="F:RNA-DNA hybrid ribonuclease activity"/>
    <property type="evidence" value="ECO:0007669"/>
    <property type="project" value="InterPro"/>
</dbReference>
<keyword evidence="3" id="KW-1185">Reference proteome</keyword>
<dbReference type="EMBL" id="KQ483559">
    <property type="protein sequence ID" value="KYP46430.1"/>
    <property type="molecule type" value="Genomic_DNA"/>
</dbReference>
<feature type="domain" description="RNase H type-1" evidence="1">
    <location>
        <begin position="12"/>
        <end position="86"/>
    </location>
</feature>
<dbReference type="InterPro" id="IPR044730">
    <property type="entry name" value="RNase_H-like_dom_plant"/>
</dbReference>
<dbReference type="Gramene" id="C.cajan_30784.t">
    <property type="protein sequence ID" value="C.cajan_30784.t.cds1"/>
    <property type="gene ID" value="C.cajan_30784"/>
</dbReference>
<organism evidence="2 3">
    <name type="scientific">Cajanus cajan</name>
    <name type="common">Pigeon pea</name>
    <name type="synonym">Cajanus indicus</name>
    <dbReference type="NCBI Taxonomy" id="3821"/>
    <lineage>
        <taxon>Eukaryota</taxon>
        <taxon>Viridiplantae</taxon>
        <taxon>Streptophyta</taxon>
        <taxon>Embryophyta</taxon>
        <taxon>Tracheophyta</taxon>
        <taxon>Spermatophyta</taxon>
        <taxon>Magnoliopsida</taxon>
        <taxon>eudicotyledons</taxon>
        <taxon>Gunneridae</taxon>
        <taxon>Pentapetalae</taxon>
        <taxon>rosids</taxon>
        <taxon>fabids</taxon>
        <taxon>Fabales</taxon>
        <taxon>Fabaceae</taxon>
        <taxon>Papilionoideae</taxon>
        <taxon>50 kb inversion clade</taxon>
        <taxon>NPAAA clade</taxon>
        <taxon>indigoferoid/millettioid clade</taxon>
        <taxon>Phaseoleae</taxon>
        <taxon>Cajanus</taxon>
    </lineage>
</organism>
<proteinExistence type="predicted"/>
<reference evidence="2" key="1">
    <citation type="journal article" date="2012" name="Nat. Biotechnol.">
        <title>Draft genome sequence of pigeonpea (Cajanus cajan), an orphan legume crop of resource-poor farmers.</title>
        <authorList>
            <person name="Varshney R.K."/>
            <person name="Chen W."/>
            <person name="Li Y."/>
            <person name="Bharti A.K."/>
            <person name="Saxena R.K."/>
            <person name="Schlueter J.A."/>
            <person name="Donoghue M.T."/>
            <person name="Azam S."/>
            <person name="Fan G."/>
            <person name="Whaley A.M."/>
            <person name="Farmer A.D."/>
            <person name="Sheridan J."/>
            <person name="Iwata A."/>
            <person name="Tuteja R."/>
            <person name="Penmetsa R.V."/>
            <person name="Wu W."/>
            <person name="Upadhyaya H.D."/>
            <person name="Yang S.P."/>
            <person name="Shah T."/>
            <person name="Saxena K.B."/>
            <person name="Michael T."/>
            <person name="McCombie W.R."/>
            <person name="Yang B."/>
            <person name="Zhang G."/>
            <person name="Yang H."/>
            <person name="Wang J."/>
            <person name="Spillane C."/>
            <person name="Cook D.R."/>
            <person name="May G.D."/>
            <person name="Xu X."/>
            <person name="Jackson S.A."/>
        </authorList>
    </citation>
    <scope>NUCLEOTIDE SEQUENCE [LARGE SCALE GENOMIC DNA]</scope>
</reference>
<dbReference type="CDD" id="cd06222">
    <property type="entry name" value="RNase_H_like"/>
    <property type="match status" value="1"/>
</dbReference>
<sequence length="89" mass="10262">WSPPDYPFVKLNIDGSWLENSRMMRIGGVVRDVIGRWKGRFENSLEGDPSHAKLFSLEVGLYLCWEKGFKFFLGELDCVTIISTICEYP</sequence>
<dbReference type="Proteomes" id="UP000075243">
    <property type="component" value="Unassembled WGS sequence"/>
</dbReference>
<dbReference type="PANTHER" id="PTHR47723:SF19">
    <property type="entry name" value="POLYNUCLEOTIDYL TRANSFERASE, RIBONUCLEASE H-LIKE SUPERFAMILY PROTEIN"/>
    <property type="match status" value="1"/>
</dbReference>
<gene>
    <name evidence="2" type="ORF">KK1_032006</name>
</gene>
<evidence type="ECO:0000259" key="1">
    <source>
        <dbReference type="Pfam" id="PF13456"/>
    </source>
</evidence>
<dbReference type="Pfam" id="PF13456">
    <property type="entry name" value="RVT_3"/>
    <property type="match status" value="1"/>
</dbReference>
<dbReference type="PANTHER" id="PTHR47723">
    <property type="entry name" value="OS05G0353850 PROTEIN"/>
    <property type="match status" value="1"/>
</dbReference>
<evidence type="ECO:0000313" key="2">
    <source>
        <dbReference type="EMBL" id="KYP46430.1"/>
    </source>
</evidence>